<gene>
    <name evidence="2" type="ORF">GOP47_0011178</name>
</gene>
<sequence length="76" mass="8307">MCRLEEGAISFLPRQTAMASSYLSAWPSSVALSASMAISLFLVYLSLVYLQLSTVPRQFTSPPLYPVRLPSKPVGI</sequence>
<evidence type="ECO:0000313" key="3">
    <source>
        <dbReference type="Proteomes" id="UP000886520"/>
    </source>
</evidence>
<keyword evidence="1" id="KW-0812">Transmembrane</keyword>
<name>A0A9D4ZHD2_ADICA</name>
<evidence type="ECO:0000256" key="1">
    <source>
        <dbReference type="SAM" id="Phobius"/>
    </source>
</evidence>
<keyword evidence="1" id="KW-1133">Transmembrane helix</keyword>
<comment type="caution">
    <text evidence="2">The sequence shown here is derived from an EMBL/GenBank/DDBJ whole genome shotgun (WGS) entry which is preliminary data.</text>
</comment>
<dbReference type="Proteomes" id="UP000886520">
    <property type="component" value="Chromosome 11"/>
</dbReference>
<proteinExistence type="predicted"/>
<accession>A0A9D4ZHD2</accession>
<reference evidence="2" key="1">
    <citation type="submission" date="2021-01" db="EMBL/GenBank/DDBJ databases">
        <title>Adiantum capillus-veneris genome.</title>
        <authorList>
            <person name="Fang Y."/>
            <person name="Liao Q."/>
        </authorList>
    </citation>
    <scope>NUCLEOTIDE SEQUENCE</scope>
    <source>
        <strain evidence="2">H3</strain>
        <tissue evidence="2">Leaf</tissue>
    </source>
</reference>
<feature type="transmembrane region" description="Helical" evidence="1">
    <location>
        <begin position="30"/>
        <end position="50"/>
    </location>
</feature>
<evidence type="ECO:0000313" key="2">
    <source>
        <dbReference type="EMBL" id="KAI5073165.1"/>
    </source>
</evidence>
<dbReference type="AlphaFoldDB" id="A0A9D4ZHD2"/>
<dbReference type="EMBL" id="JABFUD020000011">
    <property type="protein sequence ID" value="KAI5073165.1"/>
    <property type="molecule type" value="Genomic_DNA"/>
</dbReference>
<protein>
    <submittedName>
        <fullName evidence="2">Uncharacterized protein</fullName>
    </submittedName>
</protein>
<organism evidence="2 3">
    <name type="scientific">Adiantum capillus-veneris</name>
    <name type="common">Maidenhair fern</name>
    <dbReference type="NCBI Taxonomy" id="13818"/>
    <lineage>
        <taxon>Eukaryota</taxon>
        <taxon>Viridiplantae</taxon>
        <taxon>Streptophyta</taxon>
        <taxon>Embryophyta</taxon>
        <taxon>Tracheophyta</taxon>
        <taxon>Polypodiopsida</taxon>
        <taxon>Polypodiidae</taxon>
        <taxon>Polypodiales</taxon>
        <taxon>Pteridineae</taxon>
        <taxon>Pteridaceae</taxon>
        <taxon>Vittarioideae</taxon>
        <taxon>Adiantum</taxon>
    </lineage>
</organism>
<keyword evidence="3" id="KW-1185">Reference proteome</keyword>
<keyword evidence="1" id="KW-0472">Membrane</keyword>